<feature type="chain" id="PRO_5004750259" description="Lipocalin-like domain-containing protein" evidence="1">
    <location>
        <begin position="21"/>
        <end position="170"/>
    </location>
</feature>
<dbReference type="Proteomes" id="UP000030149">
    <property type="component" value="Unassembled WGS sequence"/>
</dbReference>
<keyword evidence="3" id="KW-1185">Reference proteome</keyword>
<reference evidence="3" key="1">
    <citation type="submission" date="2013-09" db="EMBL/GenBank/DDBJ databases">
        <authorList>
            <person name="Zeng Z."/>
            <person name="Chen C."/>
        </authorList>
    </citation>
    <scope>NUCLEOTIDE SEQUENCE [LARGE SCALE GENOMIC DNA]</scope>
    <source>
        <strain evidence="3">DK69</strain>
    </source>
</reference>
<evidence type="ECO:0000256" key="1">
    <source>
        <dbReference type="SAM" id="SignalP"/>
    </source>
</evidence>
<protein>
    <recommendedName>
        <fullName evidence="4">Lipocalin-like domain-containing protein</fullName>
    </recommendedName>
</protein>
<dbReference type="RefSeq" id="WP_023574434.1">
    <property type="nucleotide sequence ID" value="NZ_AVCS01000016.1"/>
</dbReference>
<sequence length="170" mass="19546">MKKILFFICLALLISCSSDNDNDNKKPVFTPILKSVETWKLISIKDEAGNEIANDCELQNGKIVINDDQTIEDPFQQTIATITEGKIEGQECYTVTTTNIHWYDFGGILKCTFPNNGYIFDYNCTRSYDNNHNVYKTITLSEYHGDTGAYYFGEYQKTYKYILESTVYPD</sequence>
<dbReference type="eggNOG" id="ENOG5032H0M">
    <property type="taxonomic scope" value="Bacteria"/>
</dbReference>
<proteinExistence type="predicted"/>
<organism evidence="2 3">
    <name type="scientific">Flavobacterium enshiense DK69</name>
    <dbReference type="NCBI Taxonomy" id="1107311"/>
    <lineage>
        <taxon>Bacteria</taxon>
        <taxon>Pseudomonadati</taxon>
        <taxon>Bacteroidota</taxon>
        <taxon>Flavobacteriia</taxon>
        <taxon>Flavobacteriales</taxon>
        <taxon>Flavobacteriaceae</taxon>
        <taxon>Flavobacterium</taxon>
    </lineage>
</organism>
<dbReference type="PROSITE" id="PS51257">
    <property type="entry name" value="PROKAR_LIPOPROTEIN"/>
    <property type="match status" value="1"/>
</dbReference>
<dbReference type="PATRIC" id="fig|1107311.3.peg.2436"/>
<evidence type="ECO:0000313" key="3">
    <source>
        <dbReference type="Proteomes" id="UP000030149"/>
    </source>
</evidence>
<keyword evidence="1" id="KW-0732">Signal</keyword>
<feature type="signal peptide" evidence="1">
    <location>
        <begin position="1"/>
        <end position="20"/>
    </location>
</feature>
<accession>V6S4Q6</accession>
<dbReference type="AlphaFoldDB" id="V6S4Q6"/>
<dbReference type="OrthoDB" id="1330101at2"/>
<reference evidence="2 3" key="2">
    <citation type="journal article" date="2015" name="Stand. Genomic Sci.">
        <title>High quality draft genomic sequence of Flavobacterium enshiense DK69(T) and comparison among Flavobacterium genomes.</title>
        <authorList>
            <person name="Zeng Z."/>
            <person name="Chen C."/>
            <person name="Du H."/>
            <person name="Wang G."/>
            <person name="Li M."/>
        </authorList>
    </citation>
    <scope>NUCLEOTIDE SEQUENCE [LARGE SCALE GENOMIC DNA]</scope>
    <source>
        <strain evidence="2 3">DK69</strain>
    </source>
</reference>
<gene>
    <name evidence="2" type="ORF">Q767_00260</name>
</gene>
<name>V6S4Q6_9FLAO</name>
<evidence type="ECO:0000313" key="2">
    <source>
        <dbReference type="EMBL" id="KGO97073.1"/>
    </source>
</evidence>
<evidence type="ECO:0008006" key="4">
    <source>
        <dbReference type="Google" id="ProtNLM"/>
    </source>
</evidence>
<comment type="caution">
    <text evidence="2">The sequence shown here is derived from an EMBL/GenBank/DDBJ whole genome shotgun (WGS) entry which is preliminary data.</text>
</comment>
<dbReference type="EMBL" id="JRLZ01000001">
    <property type="protein sequence ID" value="KGO97073.1"/>
    <property type="molecule type" value="Genomic_DNA"/>
</dbReference>